<evidence type="ECO:0000313" key="1">
    <source>
        <dbReference type="EMBL" id="MCI95882.1"/>
    </source>
</evidence>
<dbReference type="Proteomes" id="UP000265520">
    <property type="component" value="Unassembled WGS sequence"/>
</dbReference>
<dbReference type="AlphaFoldDB" id="A0A392W819"/>
<keyword evidence="2" id="KW-1185">Reference proteome</keyword>
<accession>A0A392W819</accession>
<proteinExistence type="predicted"/>
<protein>
    <submittedName>
        <fullName evidence="1">Uncharacterized protein</fullName>
    </submittedName>
</protein>
<dbReference type="EMBL" id="LXQA011399085">
    <property type="protein sequence ID" value="MCI95882.1"/>
    <property type="molecule type" value="Genomic_DNA"/>
</dbReference>
<name>A0A392W819_9FABA</name>
<evidence type="ECO:0000313" key="2">
    <source>
        <dbReference type="Proteomes" id="UP000265520"/>
    </source>
</evidence>
<reference evidence="1 2" key="1">
    <citation type="journal article" date="2018" name="Front. Plant Sci.">
        <title>Red Clover (Trifolium pratense) and Zigzag Clover (T. medium) - A Picture of Genomic Similarities and Differences.</title>
        <authorList>
            <person name="Dluhosova J."/>
            <person name="Istvanek J."/>
            <person name="Nedelnik J."/>
            <person name="Repkova J."/>
        </authorList>
    </citation>
    <scope>NUCLEOTIDE SEQUENCE [LARGE SCALE GENOMIC DNA]</scope>
    <source>
        <strain evidence="2">cv. 10/8</strain>
        <tissue evidence="1">Leaf</tissue>
    </source>
</reference>
<comment type="caution">
    <text evidence="1">The sequence shown here is derived from an EMBL/GenBank/DDBJ whole genome shotgun (WGS) entry which is preliminary data.</text>
</comment>
<organism evidence="1 2">
    <name type="scientific">Trifolium medium</name>
    <dbReference type="NCBI Taxonomy" id="97028"/>
    <lineage>
        <taxon>Eukaryota</taxon>
        <taxon>Viridiplantae</taxon>
        <taxon>Streptophyta</taxon>
        <taxon>Embryophyta</taxon>
        <taxon>Tracheophyta</taxon>
        <taxon>Spermatophyta</taxon>
        <taxon>Magnoliopsida</taxon>
        <taxon>eudicotyledons</taxon>
        <taxon>Gunneridae</taxon>
        <taxon>Pentapetalae</taxon>
        <taxon>rosids</taxon>
        <taxon>fabids</taxon>
        <taxon>Fabales</taxon>
        <taxon>Fabaceae</taxon>
        <taxon>Papilionoideae</taxon>
        <taxon>50 kb inversion clade</taxon>
        <taxon>NPAAA clade</taxon>
        <taxon>Hologalegina</taxon>
        <taxon>IRL clade</taxon>
        <taxon>Trifolieae</taxon>
        <taxon>Trifolium</taxon>
    </lineage>
</organism>
<feature type="non-terminal residue" evidence="1">
    <location>
        <position position="1"/>
    </location>
</feature>
<sequence length="27" mass="3106">VTSHPPTWIVCFVMMELEVMTHPYGLS</sequence>